<dbReference type="OrthoDB" id="3886018at2759"/>
<dbReference type="SUPFAM" id="SSF52047">
    <property type="entry name" value="RNI-like"/>
    <property type="match status" value="1"/>
</dbReference>
<dbReference type="InterPro" id="IPR032675">
    <property type="entry name" value="LRR_dom_sf"/>
</dbReference>
<dbReference type="Gene3D" id="3.80.10.10">
    <property type="entry name" value="Ribonuclease Inhibitor"/>
    <property type="match status" value="1"/>
</dbReference>
<reference evidence="2" key="1">
    <citation type="submission" date="2016-12" db="EMBL/GenBank/DDBJ databases">
        <title>The genomes of Aspergillus section Nigri reveals drivers in fungal speciation.</title>
        <authorList>
            <consortium name="DOE Joint Genome Institute"/>
            <person name="Vesth T.C."/>
            <person name="Nybo J."/>
            <person name="Theobald S."/>
            <person name="Brandl J."/>
            <person name="Frisvad J.C."/>
            <person name="Nielsen K.F."/>
            <person name="Lyhne E.K."/>
            <person name="Kogle M.E."/>
            <person name="Kuo A."/>
            <person name="Riley R."/>
            <person name="Clum A."/>
            <person name="Nolan M."/>
            <person name="Lipzen A."/>
            <person name="Salamov A."/>
            <person name="Henrissat B."/>
            <person name="Wiebenga A."/>
            <person name="De Vries R.P."/>
            <person name="Grigoriev I.V."/>
            <person name="Mortensen U.H."/>
            <person name="Andersen M.R."/>
            <person name="Baker S.E."/>
        </authorList>
    </citation>
    <scope>NUCLEOTIDE SEQUENCE [LARGE SCALE GENOMIC DNA]</scope>
    <source>
        <strain evidence="2">CBS 115656</strain>
    </source>
</reference>
<sequence>MVSLTFESLPVELVEEVVSWLDLHDLCALRLTGRTVSSKSSNATFRNYFLSKKLEIAEAPLGNFALVTKPGRFGLWIQHLTLYAITKDDDTGGISLASPRVIELLAQGFLNIRDNSPHGGPLSITLKIFGDGYMRDFAAPVFNVTLSALRGTGLPIRSLDAFAEGYSHNYGGFCSIPFSEITGAFSGAGAADLHGLAKTFQPCTKLCLSLAHHIHTNDSNSIRELHNDNEDEDLELPPSYEEARVNTQKLCDLVGLCPTLEELYLVWEYDDFEETAGVREELYFFSRLAVSCQFPSLRQCTLHNIRMSEEALLTFFRQLTRLVYLRLEYVTVEGGFDDLFRLLSTSMPELNYLHLRGLYSSSGTLRFLNEHPENRLRHPTGRAPPVDDIRAVPFGLENNKSRAWYPRAAMSTRMTTLMSPNAGSYAPLHRVIAQIALPHAIIGFVSTTQQVMVSMMTVITLTQDSMIPKRRVTRTNIFGELLGLVEFDDDNLSVDSSVAEQITFRNAPFQVGTTGLEGCTVVTVVSKRAVYMAHYWERESWSSSYWFPRRIINFIAGRNPNQGVGPALNPALFNRPTDDTRIYIMHPRKGGAKTTYTSPNYPKKFKRLRSLLNEELLPGVPTATWFYIPVANPGNVPDPIADQPWRRHAVFQYDPRAHGTRSKGWRLFYEDHYFDDTNPPPGTDSANGIPDIP</sequence>
<dbReference type="InterPro" id="IPR001810">
    <property type="entry name" value="F-box_dom"/>
</dbReference>
<dbReference type="SUPFAM" id="SSF81383">
    <property type="entry name" value="F-box domain"/>
    <property type="match status" value="1"/>
</dbReference>
<dbReference type="GeneID" id="37131463"/>
<dbReference type="AlphaFoldDB" id="A0A318YFI2"/>
<evidence type="ECO:0000313" key="3">
    <source>
        <dbReference type="Proteomes" id="UP000247647"/>
    </source>
</evidence>
<dbReference type="PROSITE" id="PS50181">
    <property type="entry name" value="FBOX"/>
    <property type="match status" value="1"/>
</dbReference>
<dbReference type="Proteomes" id="UP000247647">
    <property type="component" value="Unassembled WGS sequence"/>
</dbReference>
<organism evidence="2 3">
    <name type="scientific">Aspergillus neoniger (strain CBS 115656)</name>
    <dbReference type="NCBI Taxonomy" id="1448310"/>
    <lineage>
        <taxon>Eukaryota</taxon>
        <taxon>Fungi</taxon>
        <taxon>Dikarya</taxon>
        <taxon>Ascomycota</taxon>
        <taxon>Pezizomycotina</taxon>
        <taxon>Eurotiomycetes</taxon>
        <taxon>Eurotiomycetidae</taxon>
        <taxon>Eurotiales</taxon>
        <taxon>Aspergillaceae</taxon>
        <taxon>Aspergillus</taxon>
        <taxon>Aspergillus subgen. Circumdati</taxon>
    </lineage>
</organism>
<accession>A0A318YFI2</accession>
<protein>
    <recommendedName>
        <fullName evidence="1">F-box domain-containing protein</fullName>
    </recommendedName>
</protein>
<evidence type="ECO:0000313" key="2">
    <source>
        <dbReference type="EMBL" id="PYH32824.1"/>
    </source>
</evidence>
<evidence type="ECO:0000259" key="1">
    <source>
        <dbReference type="PROSITE" id="PS50181"/>
    </source>
</evidence>
<gene>
    <name evidence="2" type="ORF">BO87DRAFT_460298</name>
</gene>
<name>A0A318YFI2_ASPNB</name>
<dbReference type="InterPro" id="IPR036047">
    <property type="entry name" value="F-box-like_dom_sf"/>
</dbReference>
<feature type="domain" description="F-box" evidence="1">
    <location>
        <begin position="3"/>
        <end position="48"/>
    </location>
</feature>
<dbReference type="EMBL" id="KZ821466">
    <property type="protein sequence ID" value="PYH32824.1"/>
    <property type="molecule type" value="Genomic_DNA"/>
</dbReference>
<proteinExistence type="predicted"/>
<keyword evidence="3" id="KW-1185">Reference proteome</keyword>
<dbReference type="RefSeq" id="XP_025478302.1">
    <property type="nucleotide sequence ID" value="XM_025629007.1"/>
</dbReference>